<accession>A0A0B1T041</accession>
<dbReference type="PANTHER" id="PTHR48470">
    <property type="entry name" value="CELL DIVISION CONTROL PROTEIN 48 C ISOFORM 1"/>
    <property type="match status" value="1"/>
</dbReference>
<dbReference type="Gene3D" id="3.40.50.300">
    <property type="entry name" value="P-loop containing nucleotide triphosphate hydrolases"/>
    <property type="match status" value="1"/>
</dbReference>
<dbReference type="SUPFAM" id="SSF52540">
    <property type="entry name" value="P-loop containing nucleoside triphosphate hydrolases"/>
    <property type="match status" value="1"/>
</dbReference>
<dbReference type="InterPro" id="IPR055278">
    <property type="entry name" value="CDC48c"/>
</dbReference>
<protein>
    <submittedName>
        <fullName evidence="3">ATPase, AAA family</fullName>
    </submittedName>
</protein>
<proteinExistence type="predicted"/>
<evidence type="ECO:0000313" key="3">
    <source>
        <dbReference type="EMBL" id="KHJ89536.1"/>
    </source>
</evidence>
<dbReference type="InterPro" id="IPR003593">
    <property type="entry name" value="AAA+_ATPase"/>
</dbReference>
<organism evidence="3 4">
    <name type="scientific">Oesophagostomum dentatum</name>
    <name type="common">Nodular worm</name>
    <dbReference type="NCBI Taxonomy" id="61180"/>
    <lineage>
        <taxon>Eukaryota</taxon>
        <taxon>Metazoa</taxon>
        <taxon>Ecdysozoa</taxon>
        <taxon>Nematoda</taxon>
        <taxon>Chromadorea</taxon>
        <taxon>Rhabditida</taxon>
        <taxon>Rhabditina</taxon>
        <taxon>Rhabditomorpha</taxon>
        <taxon>Strongyloidea</taxon>
        <taxon>Strongylidae</taxon>
        <taxon>Oesophagostomum</taxon>
    </lineage>
</organism>
<dbReference type="GO" id="GO:0016887">
    <property type="term" value="F:ATP hydrolysis activity"/>
    <property type="evidence" value="ECO:0007669"/>
    <property type="project" value="InterPro"/>
</dbReference>
<dbReference type="AlphaFoldDB" id="A0A0B1T041"/>
<feature type="region of interest" description="Disordered" evidence="1">
    <location>
        <begin position="37"/>
        <end position="59"/>
    </location>
</feature>
<evidence type="ECO:0000259" key="2">
    <source>
        <dbReference type="SMART" id="SM00382"/>
    </source>
</evidence>
<keyword evidence="4" id="KW-1185">Reference proteome</keyword>
<dbReference type="InterPro" id="IPR027417">
    <property type="entry name" value="P-loop_NTPase"/>
</dbReference>
<dbReference type="GO" id="GO:0005524">
    <property type="term" value="F:ATP binding"/>
    <property type="evidence" value="ECO:0007669"/>
    <property type="project" value="InterPro"/>
</dbReference>
<dbReference type="OrthoDB" id="2187at2759"/>
<evidence type="ECO:0000256" key="1">
    <source>
        <dbReference type="SAM" id="MobiDB-lite"/>
    </source>
</evidence>
<dbReference type="PANTHER" id="PTHR48470:SF1">
    <property type="entry name" value="CELL DIVISION CONTROL PROTEIN 48 C ISOFORM 1"/>
    <property type="match status" value="1"/>
</dbReference>
<dbReference type="Pfam" id="PF00004">
    <property type="entry name" value="AAA"/>
    <property type="match status" value="1"/>
</dbReference>
<name>A0A0B1T041_OESDE</name>
<evidence type="ECO:0000313" key="4">
    <source>
        <dbReference type="Proteomes" id="UP000053660"/>
    </source>
</evidence>
<dbReference type="InterPro" id="IPR003959">
    <property type="entry name" value="ATPase_AAA_core"/>
</dbReference>
<gene>
    <name evidence="3" type="ORF">OESDEN_10638</name>
</gene>
<sequence length="263" mass="28836">MKNKPTEGFISDPQLLPRIKESSNLANKSILNLYSSGKKPESSPVLNTTTTGPLKKKRSSANLKNAEVCRLAMHMKRPLTYDVLGVEPPKGFLVHGPPGCGKTLFAQAVAGEFNLPMIQLAATELVSGVSGDTEEKIRQLFAIAKQNSPCVLILDDIDAIAPRRETATREMERRIVSQLSNSLDELFGQKNDSSIRDKIHISDNGEMFLNDDERRNESARVLVIGPTSRPDAVDGGLRRAGRFDCEISLGIPDEQARQKILGT</sequence>
<dbReference type="EMBL" id="KN554091">
    <property type="protein sequence ID" value="KHJ89536.1"/>
    <property type="molecule type" value="Genomic_DNA"/>
</dbReference>
<feature type="non-terminal residue" evidence="3">
    <location>
        <position position="263"/>
    </location>
</feature>
<dbReference type="SMART" id="SM00382">
    <property type="entry name" value="AAA"/>
    <property type="match status" value="1"/>
</dbReference>
<reference evidence="3 4" key="1">
    <citation type="submission" date="2014-03" db="EMBL/GenBank/DDBJ databases">
        <title>Draft genome of the hookworm Oesophagostomum dentatum.</title>
        <authorList>
            <person name="Mitreva M."/>
        </authorList>
    </citation>
    <scope>NUCLEOTIDE SEQUENCE [LARGE SCALE GENOMIC DNA]</scope>
    <source>
        <strain evidence="3 4">OD-Hann</strain>
    </source>
</reference>
<dbReference type="Proteomes" id="UP000053660">
    <property type="component" value="Unassembled WGS sequence"/>
</dbReference>
<feature type="domain" description="AAA+ ATPase" evidence="2">
    <location>
        <begin position="88"/>
        <end position="253"/>
    </location>
</feature>